<gene>
    <name evidence="1" type="ORF">Goklo_000112</name>
</gene>
<evidence type="ECO:0000313" key="2">
    <source>
        <dbReference type="Proteomes" id="UP000593573"/>
    </source>
</evidence>
<protein>
    <submittedName>
        <fullName evidence="1">Uncharacterized protein</fullName>
    </submittedName>
</protein>
<dbReference type="OrthoDB" id="1002598at2759"/>
<dbReference type="PANTHER" id="PTHR33710">
    <property type="entry name" value="BNAC02G09200D PROTEIN"/>
    <property type="match status" value="1"/>
</dbReference>
<dbReference type="InterPro" id="IPR036691">
    <property type="entry name" value="Endo/exonu/phosph_ase_sf"/>
</dbReference>
<organism evidence="1 2">
    <name type="scientific">Gossypium klotzschianum</name>
    <dbReference type="NCBI Taxonomy" id="34286"/>
    <lineage>
        <taxon>Eukaryota</taxon>
        <taxon>Viridiplantae</taxon>
        <taxon>Streptophyta</taxon>
        <taxon>Embryophyta</taxon>
        <taxon>Tracheophyta</taxon>
        <taxon>Spermatophyta</taxon>
        <taxon>Magnoliopsida</taxon>
        <taxon>eudicotyledons</taxon>
        <taxon>Gunneridae</taxon>
        <taxon>Pentapetalae</taxon>
        <taxon>rosids</taxon>
        <taxon>malvids</taxon>
        <taxon>Malvales</taxon>
        <taxon>Malvaceae</taxon>
        <taxon>Malvoideae</taxon>
        <taxon>Gossypium</taxon>
    </lineage>
</organism>
<dbReference type="SUPFAM" id="SSF56219">
    <property type="entry name" value="DNase I-like"/>
    <property type="match status" value="1"/>
</dbReference>
<name>A0A7J8WCW4_9ROSI</name>
<dbReference type="EMBL" id="JABFAB010246076">
    <property type="protein sequence ID" value="MBA0672897.1"/>
    <property type="molecule type" value="Genomic_DNA"/>
</dbReference>
<keyword evidence="2" id="KW-1185">Reference proteome</keyword>
<dbReference type="PANTHER" id="PTHR33710:SF77">
    <property type="entry name" value="DNASE I-LIKE SUPERFAMILY PROTEIN"/>
    <property type="match status" value="1"/>
</dbReference>
<reference evidence="1 2" key="1">
    <citation type="journal article" date="2019" name="Genome Biol. Evol.">
        <title>Insights into the evolution of the New World diploid cottons (Gossypium, subgenus Houzingenia) based on genome sequencing.</title>
        <authorList>
            <person name="Grover C.E."/>
            <person name="Arick M.A. 2nd"/>
            <person name="Thrash A."/>
            <person name="Conover J.L."/>
            <person name="Sanders W.S."/>
            <person name="Peterson D.G."/>
            <person name="Frelichowski J.E."/>
            <person name="Scheffler J.A."/>
            <person name="Scheffler B.E."/>
            <person name="Wendel J.F."/>
        </authorList>
    </citation>
    <scope>NUCLEOTIDE SEQUENCE [LARGE SCALE GENOMIC DNA]</scope>
    <source>
        <strain evidence="1">57</strain>
        <tissue evidence="1">Leaf</tissue>
    </source>
</reference>
<accession>A0A7J8WCW4</accession>
<comment type="caution">
    <text evidence="1">The sequence shown here is derived from an EMBL/GenBank/DDBJ whole genome shotgun (WGS) entry which is preliminary data.</text>
</comment>
<proteinExistence type="predicted"/>
<dbReference type="Proteomes" id="UP000593573">
    <property type="component" value="Unassembled WGS sequence"/>
</dbReference>
<sequence>MRADRKIGNGNGGKETTNFKGSHFNELINLRDNGLNDSQAVEPVNSASLKGKGLTIYDNPLGGEESNVDCVILQGNRSNLLGLNKNPRKSLVVSPNNESCPQLGVLGLSTTVNLSQLVVKQGFEGLAHVPLLEAMNKIVETLGVDDSLSTNGMADSVSTGTDSMDIASNCQGYANPKFLRVVKDYFNKYDVDIASFLKTRVSAVKVDRIISNLNFDFSYRVESRGYSGGDFNAFLSPDEKRGGRPAIFGCKLFQDFIQLNALRDLGFKGPQFTWRRGSIFERLGRAIDNFEWFWLFLAIVVYYLTRLKSNHRPLLTSKESTMMPRSIRPFRRWNRDVYGYIRKQKRDIAHCIGNIQAALDRRCLKFLLDVDLDLSIKYEKTLDEEESLWRQKARVDWYATFPLHRPFPVIDSINLDFLGKDVSNDEIRCALFSMGPLKALDRMVSMLFSIKISGRL</sequence>
<dbReference type="AlphaFoldDB" id="A0A7J8WCW4"/>
<evidence type="ECO:0000313" key="1">
    <source>
        <dbReference type="EMBL" id="MBA0672897.1"/>
    </source>
</evidence>